<dbReference type="PROSITE" id="PS50158">
    <property type="entry name" value="ZF_CCHC"/>
    <property type="match status" value="1"/>
</dbReference>
<dbReference type="Pfam" id="PF14392">
    <property type="entry name" value="zf-CCHC_4"/>
    <property type="match status" value="1"/>
</dbReference>
<feature type="compositionally biased region" description="Polar residues" evidence="2">
    <location>
        <begin position="183"/>
        <end position="197"/>
    </location>
</feature>
<protein>
    <recommendedName>
        <fullName evidence="3">CCHC-type domain-containing protein</fullName>
    </recommendedName>
</protein>
<keyword evidence="5" id="KW-1185">Reference proteome</keyword>
<dbReference type="Proteomes" id="UP001187471">
    <property type="component" value="Unassembled WGS sequence"/>
</dbReference>
<feature type="compositionally biased region" description="Polar residues" evidence="2">
    <location>
        <begin position="204"/>
        <end position="217"/>
    </location>
</feature>
<evidence type="ECO:0000256" key="2">
    <source>
        <dbReference type="SAM" id="MobiDB-lite"/>
    </source>
</evidence>
<organism evidence="4 5">
    <name type="scientific">Escallonia rubra</name>
    <dbReference type="NCBI Taxonomy" id="112253"/>
    <lineage>
        <taxon>Eukaryota</taxon>
        <taxon>Viridiplantae</taxon>
        <taxon>Streptophyta</taxon>
        <taxon>Embryophyta</taxon>
        <taxon>Tracheophyta</taxon>
        <taxon>Spermatophyta</taxon>
        <taxon>Magnoliopsida</taxon>
        <taxon>eudicotyledons</taxon>
        <taxon>Gunneridae</taxon>
        <taxon>Pentapetalae</taxon>
        <taxon>asterids</taxon>
        <taxon>campanulids</taxon>
        <taxon>Escalloniales</taxon>
        <taxon>Escalloniaceae</taxon>
        <taxon>Escallonia</taxon>
    </lineage>
</organism>
<dbReference type="Gene3D" id="4.10.60.10">
    <property type="entry name" value="Zinc finger, CCHC-type"/>
    <property type="match status" value="1"/>
</dbReference>
<feature type="compositionally biased region" description="Low complexity" evidence="2">
    <location>
        <begin position="171"/>
        <end position="182"/>
    </location>
</feature>
<comment type="caution">
    <text evidence="4">The sequence shown here is derived from an EMBL/GenBank/DDBJ whole genome shotgun (WGS) entry which is preliminary data.</text>
</comment>
<dbReference type="InterPro" id="IPR040256">
    <property type="entry name" value="At4g02000-like"/>
</dbReference>
<evidence type="ECO:0000256" key="1">
    <source>
        <dbReference type="PROSITE-ProRule" id="PRU00047"/>
    </source>
</evidence>
<proteinExistence type="predicted"/>
<evidence type="ECO:0000313" key="5">
    <source>
        <dbReference type="Proteomes" id="UP001187471"/>
    </source>
</evidence>
<dbReference type="SMART" id="SM00343">
    <property type="entry name" value="ZnF_C2HC"/>
    <property type="match status" value="1"/>
</dbReference>
<dbReference type="EMBL" id="JAVXUO010002050">
    <property type="protein sequence ID" value="KAK2976687.1"/>
    <property type="molecule type" value="Genomic_DNA"/>
</dbReference>
<dbReference type="GO" id="GO:0008270">
    <property type="term" value="F:zinc ion binding"/>
    <property type="evidence" value="ECO:0007669"/>
    <property type="project" value="UniProtKB-KW"/>
</dbReference>
<reference evidence="4" key="1">
    <citation type="submission" date="2022-12" db="EMBL/GenBank/DDBJ databases">
        <title>Draft genome assemblies for two species of Escallonia (Escalloniales).</title>
        <authorList>
            <person name="Chanderbali A."/>
            <person name="Dervinis C."/>
            <person name="Anghel I."/>
            <person name="Soltis D."/>
            <person name="Soltis P."/>
            <person name="Zapata F."/>
        </authorList>
    </citation>
    <scope>NUCLEOTIDE SEQUENCE</scope>
    <source>
        <strain evidence="4">UCBG92.1500</strain>
        <tissue evidence="4">Leaf</tissue>
    </source>
</reference>
<keyword evidence="1" id="KW-0863">Zinc-finger</keyword>
<dbReference type="AlphaFoldDB" id="A0AA88QV12"/>
<dbReference type="InterPro" id="IPR036875">
    <property type="entry name" value="Znf_CCHC_sf"/>
</dbReference>
<dbReference type="GO" id="GO:0003676">
    <property type="term" value="F:nucleic acid binding"/>
    <property type="evidence" value="ECO:0007669"/>
    <property type="project" value="InterPro"/>
</dbReference>
<sequence>MGSHMVVRDWPPDLAIKEIDFSFSPFWIRICGLSPNQMTKLNAEKIAGKIGKLKEIDFTTNGKISWYRYLRIRVEIDVRKPLHPGFNRNKNHQSKAWIHLHYERLPDFCFNCGKLGHVIRLCPSPPLEKPQNCLSPFGPWMRADYSEATPLEVEWNPITSYGENPNQLPYTTTLQQTSSSQSKTPVQNSQNPVTHISDSGCDRNFSTDWATHSSDSTLPKKPSPTKQPLSDTETSHLPKNKLHVTPKPPTSGTLSIHSHQPPYFFPNLSLIKMLESKAVMIELTAGSKEYDLPVSGKVSMNIIISSPVRPDKKQIRGSCLASCKTGDETTEDE</sequence>
<gene>
    <name evidence="4" type="ORF">RJ640_004288</name>
</gene>
<dbReference type="SUPFAM" id="SSF57756">
    <property type="entry name" value="Retrovirus zinc finger-like domains"/>
    <property type="match status" value="1"/>
</dbReference>
<feature type="region of interest" description="Disordered" evidence="2">
    <location>
        <begin position="157"/>
        <end position="259"/>
    </location>
</feature>
<dbReference type="PANTHER" id="PTHR31286">
    <property type="entry name" value="GLYCINE-RICH CELL WALL STRUCTURAL PROTEIN 1.8-LIKE"/>
    <property type="match status" value="1"/>
</dbReference>
<name>A0AA88QV12_9ASTE</name>
<feature type="domain" description="CCHC-type" evidence="3">
    <location>
        <begin position="109"/>
        <end position="124"/>
    </location>
</feature>
<accession>A0AA88QV12</accession>
<evidence type="ECO:0000259" key="3">
    <source>
        <dbReference type="PROSITE" id="PS50158"/>
    </source>
</evidence>
<dbReference type="InterPro" id="IPR025836">
    <property type="entry name" value="Zn_knuckle_CX2CX4HX4C"/>
</dbReference>
<keyword evidence="1" id="KW-0479">Metal-binding</keyword>
<feature type="compositionally biased region" description="Polar residues" evidence="2">
    <location>
        <begin position="224"/>
        <end position="237"/>
    </location>
</feature>
<keyword evidence="1" id="KW-0862">Zinc</keyword>
<feature type="compositionally biased region" description="Polar residues" evidence="2">
    <location>
        <begin position="157"/>
        <end position="170"/>
    </location>
</feature>
<evidence type="ECO:0000313" key="4">
    <source>
        <dbReference type="EMBL" id="KAK2976687.1"/>
    </source>
</evidence>
<dbReference type="InterPro" id="IPR001878">
    <property type="entry name" value="Znf_CCHC"/>
</dbReference>
<dbReference type="PANTHER" id="PTHR31286:SF178">
    <property type="entry name" value="DUF4283 DOMAIN-CONTAINING PROTEIN"/>
    <property type="match status" value="1"/>
</dbReference>